<feature type="non-terminal residue" evidence="2">
    <location>
        <position position="1"/>
    </location>
</feature>
<protein>
    <submittedName>
        <fullName evidence="2">Uncharacterized protein</fullName>
    </submittedName>
</protein>
<feature type="transmembrane region" description="Helical" evidence="1">
    <location>
        <begin position="218"/>
        <end position="239"/>
    </location>
</feature>
<keyword evidence="1" id="KW-1133">Transmembrane helix</keyword>
<dbReference type="AlphaFoldDB" id="A0A4Y7PSH5"/>
<sequence>IPLIESQRKNTPNILSKPVILGVVSQVLGRGTTYPTWWSIFVSSGGARRTPEESLGSEIDQYDAEGALLAILLGYIVPALTSTMSKSSGWTLTWFIYPITVSFLRSAYTRLRLRFSGPPKDIQKSYDLGYKITMLSYAIGFIYAAIPHIAVLVPRLPHPDMLRALLGVDFSVPEDRDTPFTKVVYHAIQWDAVVTFVGSLVATLSFSRSKYESLKITVWNIASVLIFGTGASLTGVWAWRE</sequence>
<keyword evidence="1" id="KW-0812">Transmembrane</keyword>
<gene>
    <name evidence="2" type="ORF">BD410DRAFT_680929</name>
</gene>
<feature type="transmembrane region" description="Helical" evidence="1">
    <location>
        <begin position="66"/>
        <end position="84"/>
    </location>
</feature>
<dbReference type="STRING" id="50990.A0A4Y7PSH5"/>
<keyword evidence="1" id="KW-0472">Membrane</keyword>
<dbReference type="Proteomes" id="UP000294933">
    <property type="component" value="Unassembled WGS sequence"/>
</dbReference>
<name>A0A4Y7PSH5_9AGAM</name>
<feature type="non-terminal residue" evidence="2">
    <location>
        <position position="241"/>
    </location>
</feature>
<evidence type="ECO:0000313" key="3">
    <source>
        <dbReference type="Proteomes" id="UP000294933"/>
    </source>
</evidence>
<proteinExistence type="predicted"/>
<evidence type="ECO:0000313" key="2">
    <source>
        <dbReference type="EMBL" id="TDL17519.1"/>
    </source>
</evidence>
<feature type="transmembrane region" description="Helical" evidence="1">
    <location>
        <begin position="187"/>
        <end position="206"/>
    </location>
</feature>
<dbReference type="VEuPathDB" id="FungiDB:BD410DRAFT_680929"/>
<feature type="transmembrane region" description="Helical" evidence="1">
    <location>
        <begin position="128"/>
        <end position="153"/>
    </location>
</feature>
<feature type="transmembrane region" description="Helical" evidence="1">
    <location>
        <begin position="90"/>
        <end position="108"/>
    </location>
</feature>
<keyword evidence="3" id="KW-1185">Reference proteome</keyword>
<dbReference type="OrthoDB" id="72269at2759"/>
<organism evidence="2 3">
    <name type="scientific">Rickenella mellea</name>
    <dbReference type="NCBI Taxonomy" id="50990"/>
    <lineage>
        <taxon>Eukaryota</taxon>
        <taxon>Fungi</taxon>
        <taxon>Dikarya</taxon>
        <taxon>Basidiomycota</taxon>
        <taxon>Agaricomycotina</taxon>
        <taxon>Agaricomycetes</taxon>
        <taxon>Hymenochaetales</taxon>
        <taxon>Rickenellaceae</taxon>
        <taxon>Rickenella</taxon>
    </lineage>
</organism>
<dbReference type="EMBL" id="ML170220">
    <property type="protein sequence ID" value="TDL17519.1"/>
    <property type="molecule type" value="Genomic_DNA"/>
</dbReference>
<evidence type="ECO:0000256" key="1">
    <source>
        <dbReference type="SAM" id="Phobius"/>
    </source>
</evidence>
<reference evidence="2 3" key="1">
    <citation type="submission" date="2018-06" db="EMBL/GenBank/DDBJ databases">
        <title>A transcriptomic atlas of mushroom development highlights an independent origin of complex multicellularity.</title>
        <authorList>
            <consortium name="DOE Joint Genome Institute"/>
            <person name="Krizsan K."/>
            <person name="Almasi E."/>
            <person name="Merenyi Z."/>
            <person name="Sahu N."/>
            <person name="Viragh M."/>
            <person name="Koszo T."/>
            <person name="Mondo S."/>
            <person name="Kiss B."/>
            <person name="Balint B."/>
            <person name="Kues U."/>
            <person name="Barry K."/>
            <person name="Hegedus J.C."/>
            <person name="Henrissat B."/>
            <person name="Johnson J."/>
            <person name="Lipzen A."/>
            <person name="Ohm R."/>
            <person name="Nagy I."/>
            <person name="Pangilinan J."/>
            <person name="Yan J."/>
            <person name="Xiong Y."/>
            <person name="Grigoriev I.V."/>
            <person name="Hibbett D.S."/>
            <person name="Nagy L.G."/>
        </authorList>
    </citation>
    <scope>NUCLEOTIDE SEQUENCE [LARGE SCALE GENOMIC DNA]</scope>
    <source>
        <strain evidence="2 3">SZMC22713</strain>
    </source>
</reference>
<accession>A0A4Y7PSH5</accession>